<proteinExistence type="predicted"/>
<evidence type="ECO:0000256" key="1">
    <source>
        <dbReference type="SAM" id="SignalP"/>
    </source>
</evidence>
<evidence type="ECO:0000313" key="2">
    <source>
        <dbReference type="EMBL" id="MDC7675815.1"/>
    </source>
</evidence>
<keyword evidence="2" id="KW-0456">Lyase</keyword>
<dbReference type="RefSeq" id="WP_272744135.1">
    <property type="nucleotide sequence ID" value="NZ_JAQQKV010000001.1"/>
</dbReference>
<comment type="caution">
    <text evidence="2">The sequence shown here is derived from an EMBL/GenBank/DDBJ whole genome shotgun (WGS) entry which is preliminary data.</text>
</comment>
<protein>
    <submittedName>
        <fullName evidence="2">Pectate lyase</fullName>
        <ecNumber evidence="2">4.2.2.2</ecNumber>
    </submittedName>
</protein>
<sequence length="439" mass="47931">MKKYIVPSLAALMAAAFLTTAQAKEIGMNVPSPPLNEARITELAGPQSKAWLDYLARSKARMTADQDALLAERKGLTTIPAEPATGNGEATMPLKAEAAWYKTPEARAVADSIVSYQTPAGGWGKNQPYNVPPRQKGQAYVGGNENRVNDPANFDRPLIDKWSYVGTTDNGATITEIRYLARVAAQNPAEAAPYHNSIVRGIEYLLAAQFPNGGWPQVWPLQGGYHDMVTLNDNAMEGVISLMRDAGAGQAQGKGDFAFLPDALKARARAAEQAGLKALLAGQVVIDGKLTLWPQQYDPLTGQPTSARNYEPPSLSSTESAGILMYLMQRPDPSPEEVKAVHAGVAMLKQLKIDGYVFKRVEGDDGRRLHAQADAPPLWSRYYDMKALKPIFSDRSKQIFDTVDDVSAGRRNGYAWFSTSPQKAIETYEGWRAKHPQVK</sequence>
<dbReference type="Proteomes" id="UP001218579">
    <property type="component" value="Unassembled WGS sequence"/>
</dbReference>
<organism evidence="2 3">
    <name type="scientific">Asticcacaulis machinosus</name>
    <dbReference type="NCBI Taxonomy" id="2984211"/>
    <lineage>
        <taxon>Bacteria</taxon>
        <taxon>Pseudomonadati</taxon>
        <taxon>Pseudomonadota</taxon>
        <taxon>Alphaproteobacteria</taxon>
        <taxon>Caulobacterales</taxon>
        <taxon>Caulobacteraceae</taxon>
        <taxon>Asticcacaulis</taxon>
    </lineage>
</organism>
<evidence type="ECO:0000313" key="3">
    <source>
        <dbReference type="Proteomes" id="UP001218579"/>
    </source>
</evidence>
<feature type="signal peptide" evidence="1">
    <location>
        <begin position="1"/>
        <end position="23"/>
    </location>
</feature>
<dbReference type="NCBIfam" id="TIGR02474">
    <property type="entry name" value="pec_lyase"/>
    <property type="match status" value="1"/>
</dbReference>
<dbReference type="Pfam" id="PF09492">
    <property type="entry name" value="Pec_lyase"/>
    <property type="match status" value="1"/>
</dbReference>
<dbReference type="SUPFAM" id="SSF81853">
    <property type="entry name" value="Family 10 polysaccharide lyase"/>
    <property type="match status" value="1"/>
</dbReference>
<keyword evidence="3" id="KW-1185">Reference proteome</keyword>
<dbReference type="EC" id="4.2.2.2" evidence="2"/>
<dbReference type="GO" id="GO:0030570">
    <property type="term" value="F:pectate lyase activity"/>
    <property type="evidence" value="ECO:0007669"/>
    <property type="project" value="UniProtKB-EC"/>
</dbReference>
<name>A0ABT5HHU3_9CAUL</name>
<accession>A0ABT5HHU3</accession>
<keyword evidence="1" id="KW-0732">Signal</keyword>
<gene>
    <name evidence="2" type="primary">pelA</name>
    <name evidence="2" type="ORF">PQU98_06725</name>
</gene>
<reference evidence="2 3" key="1">
    <citation type="submission" date="2023-01" db="EMBL/GenBank/DDBJ databases">
        <title>Novel species of the genus Asticcacaulis isolated from rivers.</title>
        <authorList>
            <person name="Lu H."/>
        </authorList>
    </citation>
    <scope>NUCLEOTIDE SEQUENCE [LARGE SCALE GENOMIC DNA]</scope>
    <source>
        <strain evidence="2 3">LKC15W</strain>
    </source>
</reference>
<dbReference type="EMBL" id="JAQQKV010000001">
    <property type="protein sequence ID" value="MDC7675815.1"/>
    <property type="molecule type" value="Genomic_DNA"/>
</dbReference>
<dbReference type="Gene3D" id="1.50.10.20">
    <property type="match status" value="1"/>
</dbReference>
<feature type="chain" id="PRO_5047491482" evidence="1">
    <location>
        <begin position="24"/>
        <end position="439"/>
    </location>
</feature>
<dbReference type="InterPro" id="IPR012669">
    <property type="entry name" value="Pectate_lyase"/>
</dbReference>